<comment type="caution">
    <text evidence="3">The sequence shown here is derived from an EMBL/GenBank/DDBJ whole genome shotgun (WGS) entry which is preliminary data.</text>
</comment>
<accession>A0A409XD77</accession>
<dbReference type="InParanoid" id="A0A409XD77"/>
<keyword evidence="2" id="KW-0472">Membrane</keyword>
<feature type="transmembrane region" description="Helical" evidence="2">
    <location>
        <begin position="70"/>
        <end position="90"/>
    </location>
</feature>
<dbReference type="OrthoDB" id="2841022at2759"/>
<protein>
    <submittedName>
        <fullName evidence="3">Uncharacterized protein</fullName>
    </submittedName>
</protein>
<keyword evidence="2" id="KW-1133">Transmembrane helix</keyword>
<dbReference type="AlphaFoldDB" id="A0A409XD77"/>
<proteinExistence type="predicted"/>
<feature type="transmembrane region" description="Helical" evidence="2">
    <location>
        <begin position="21"/>
        <end position="45"/>
    </location>
</feature>
<evidence type="ECO:0000256" key="1">
    <source>
        <dbReference type="SAM" id="MobiDB-lite"/>
    </source>
</evidence>
<feature type="transmembrane region" description="Helical" evidence="2">
    <location>
        <begin position="222"/>
        <end position="243"/>
    </location>
</feature>
<sequence>MVYGGTMYIYLSKKPANSNRCIIFSAVSVLYFLCFLHCIIQWYYIDWTIVSNGNTRESIFWGTVGNGLEWMWVLNGFLQNSLLIISDGLLTWRCYHVWGQSFWAISAPLILLVAEFGLIVATTVLNMKFSELTSDANANLFSNISSALTFVSLGTTMITTFIIGYRIHSTSQIHHLSSGILFKHIVTVIIESAAAYSMVLLLNSIIGVVPSTNVLGSPLSQVGYYVGGILTVVSGMAPTVLVARIAMNNNSVASSTLTQVSGNLEFGSQQGSGSGSSGNTTGDVSASVQADNAELTPVIELKRESSVDATSGDNQV</sequence>
<feature type="region of interest" description="Disordered" evidence="1">
    <location>
        <begin position="268"/>
        <end position="287"/>
    </location>
</feature>
<dbReference type="Proteomes" id="UP000283269">
    <property type="component" value="Unassembled WGS sequence"/>
</dbReference>
<name>A0A409XD77_PSICY</name>
<keyword evidence="4" id="KW-1185">Reference proteome</keyword>
<evidence type="ECO:0000313" key="4">
    <source>
        <dbReference type="Proteomes" id="UP000283269"/>
    </source>
</evidence>
<feature type="compositionally biased region" description="Polar residues" evidence="1">
    <location>
        <begin position="307"/>
        <end position="316"/>
    </location>
</feature>
<feature type="transmembrane region" description="Helical" evidence="2">
    <location>
        <begin position="144"/>
        <end position="165"/>
    </location>
</feature>
<feature type="transmembrane region" description="Helical" evidence="2">
    <location>
        <begin position="185"/>
        <end position="210"/>
    </location>
</feature>
<keyword evidence="2" id="KW-0812">Transmembrane</keyword>
<feature type="region of interest" description="Disordered" evidence="1">
    <location>
        <begin position="295"/>
        <end position="316"/>
    </location>
</feature>
<organism evidence="3 4">
    <name type="scientific">Psilocybe cyanescens</name>
    <dbReference type="NCBI Taxonomy" id="93625"/>
    <lineage>
        <taxon>Eukaryota</taxon>
        <taxon>Fungi</taxon>
        <taxon>Dikarya</taxon>
        <taxon>Basidiomycota</taxon>
        <taxon>Agaricomycotina</taxon>
        <taxon>Agaricomycetes</taxon>
        <taxon>Agaricomycetidae</taxon>
        <taxon>Agaricales</taxon>
        <taxon>Agaricineae</taxon>
        <taxon>Strophariaceae</taxon>
        <taxon>Psilocybe</taxon>
    </lineage>
</organism>
<reference evidence="3 4" key="1">
    <citation type="journal article" date="2018" name="Evol. Lett.">
        <title>Horizontal gene cluster transfer increased hallucinogenic mushroom diversity.</title>
        <authorList>
            <person name="Reynolds H.T."/>
            <person name="Vijayakumar V."/>
            <person name="Gluck-Thaler E."/>
            <person name="Korotkin H.B."/>
            <person name="Matheny P.B."/>
            <person name="Slot J.C."/>
        </authorList>
    </citation>
    <scope>NUCLEOTIDE SEQUENCE [LARGE SCALE GENOMIC DNA]</scope>
    <source>
        <strain evidence="3 4">2631</strain>
    </source>
</reference>
<feature type="transmembrane region" description="Helical" evidence="2">
    <location>
        <begin position="102"/>
        <end position="124"/>
    </location>
</feature>
<gene>
    <name evidence="3" type="ORF">CVT25_008615</name>
</gene>
<evidence type="ECO:0000256" key="2">
    <source>
        <dbReference type="SAM" id="Phobius"/>
    </source>
</evidence>
<evidence type="ECO:0000313" key="3">
    <source>
        <dbReference type="EMBL" id="PPQ88759.1"/>
    </source>
</evidence>
<dbReference type="EMBL" id="NHYD01002030">
    <property type="protein sequence ID" value="PPQ88759.1"/>
    <property type="molecule type" value="Genomic_DNA"/>
</dbReference>